<keyword evidence="3" id="KW-1185">Reference proteome</keyword>
<protein>
    <submittedName>
        <fullName evidence="2">DUF1064 domain-containing protein</fullName>
    </submittedName>
</protein>
<dbReference type="Proteomes" id="UP001056648">
    <property type="component" value="Chromosome 2"/>
</dbReference>
<evidence type="ECO:0000256" key="1">
    <source>
        <dbReference type="SAM" id="MobiDB-lite"/>
    </source>
</evidence>
<evidence type="ECO:0000313" key="3">
    <source>
        <dbReference type="Proteomes" id="UP001056648"/>
    </source>
</evidence>
<dbReference type="InterPro" id="IPR009414">
    <property type="entry name" value="DUF1064"/>
</dbReference>
<dbReference type="RefSeq" id="WP_252252662.1">
    <property type="nucleotide sequence ID" value="NZ_CP098736.1"/>
</dbReference>
<evidence type="ECO:0000313" key="2">
    <source>
        <dbReference type="EMBL" id="USE78925.1"/>
    </source>
</evidence>
<accession>A0ABY4VNW3</accession>
<sequence>MKFDSRREMERYFHLRQMERAGLISGLQRQVVYELAPGVVIQGRKRPALRYVADFVYRDGEGAGDHRGREGKDHRGVQDQKAPPGGDGDRDQGGQMKGLFHRAMQAVRRLSCRFRRAKEVCEGSPSHPATRFDDPKQFLLAVMRDEEVEPSLRLFAAKELMPLMHKKRGGTAPREEVK</sequence>
<name>A0ABY4VNW3_9BURK</name>
<feature type="region of interest" description="Disordered" evidence="1">
    <location>
        <begin position="62"/>
        <end position="95"/>
    </location>
</feature>
<proteinExistence type="predicted"/>
<gene>
    <name evidence="2" type="ORF">NDR89_20020</name>
</gene>
<organism evidence="2 3">
    <name type="scientific">Cupriavidus gilardii</name>
    <dbReference type="NCBI Taxonomy" id="82541"/>
    <lineage>
        <taxon>Bacteria</taxon>
        <taxon>Pseudomonadati</taxon>
        <taxon>Pseudomonadota</taxon>
        <taxon>Betaproteobacteria</taxon>
        <taxon>Burkholderiales</taxon>
        <taxon>Burkholderiaceae</taxon>
        <taxon>Cupriavidus</taxon>
    </lineage>
</organism>
<dbReference type="Pfam" id="PF06356">
    <property type="entry name" value="DUF1064"/>
    <property type="match status" value="1"/>
</dbReference>
<dbReference type="EMBL" id="CP098736">
    <property type="protein sequence ID" value="USE78925.1"/>
    <property type="molecule type" value="Genomic_DNA"/>
</dbReference>
<feature type="compositionally biased region" description="Basic and acidic residues" evidence="1">
    <location>
        <begin position="62"/>
        <end position="78"/>
    </location>
</feature>
<reference evidence="2" key="1">
    <citation type="submission" date="2022-06" db="EMBL/GenBank/DDBJ databases">
        <title>Complete genome sequence and characterization of Cupriavidus gilardii QJ1 isolated from contaminating cells.</title>
        <authorList>
            <person name="Qi J."/>
        </authorList>
    </citation>
    <scope>NUCLEOTIDE SEQUENCE</scope>
    <source>
        <strain evidence="2">QJ1</strain>
    </source>
</reference>